<dbReference type="OrthoDB" id="6159439at2759"/>
<dbReference type="PROSITE" id="PS50071">
    <property type="entry name" value="HOMEOBOX_2"/>
    <property type="match status" value="1"/>
</dbReference>
<organism evidence="8 9">
    <name type="scientific">Brachionus calyciflorus</name>
    <dbReference type="NCBI Taxonomy" id="104777"/>
    <lineage>
        <taxon>Eukaryota</taxon>
        <taxon>Metazoa</taxon>
        <taxon>Spiralia</taxon>
        <taxon>Gnathifera</taxon>
        <taxon>Rotifera</taxon>
        <taxon>Eurotatoria</taxon>
        <taxon>Monogononta</taxon>
        <taxon>Pseudotrocha</taxon>
        <taxon>Ploima</taxon>
        <taxon>Brachionidae</taxon>
        <taxon>Brachionus</taxon>
    </lineage>
</organism>
<name>A0A814HQD8_9BILA</name>
<feature type="compositionally biased region" description="Acidic residues" evidence="6">
    <location>
        <begin position="210"/>
        <end position="226"/>
    </location>
</feature>
<evidence type="ECO:0000256" key="5">
    <source>
        <dbReference type="RuleBase" id="RU000682"/>
    </source>
</evidence>
<gene>
    <name evidence="8" type="ORF">OXX778_LOCUS16990</name>
</gene>
<dbReference type="GO" id="GO:0005634">
    <property type="term" value="C:nucleus"/>
    <property type="evidence" value="ECO:0007669"/>
    <property type="project" value="UniProtKB-SubCell"/>
</dbReference>
<evidence type="ECO:0000256" key="6">
    <source>
        <dbReference type="SAM" id="MobiDB-lite"/>
    </source>
</evidence>
<dbReference type="InterPro" id="IPR017970">
    <property type="entry name" value="Homeobox_CS"/>
</dbReference>
<dbReference type="PRINTS" id="PR00024">
    <property type="entry name" value="HOMEOBOX"/>
</dbReference>
<evidence type="ECO:0000313" key="8">
    <source>
        <dbReference type="EMBL" id="CAF1013066.1"/>
    </source>
</evidence>
<dbReference type="CDD" id="cd00086">
    <property type="entry name" value="homeodomain"/>
    <property type="match status" value="1"/>
</dbReference>
<evidence type="ECO:0000256" key="4">
    <source>
        <dbReference type="PROSITE-ProRule" id="PRU00108"/>
    </source>
</evidence>
<dbReference type="Proteomes" id="UP000663879">
    <property type="component" value="Unassembled WGS sequence"/>
</dbReference>
<keyword evidence="3 4" id="KW-0539">Nucleus</keyword>
<evidence type="ECO:0000256" key="3">
    <source>
        <dbReference type="ARBA" id="ARBA00023242"/>
    </source>
</evidence>
<comment type="caution">
    <text evidence="8">The sequence shown here is derived from an EMBL/GenBank/DDBJ whole genome shotgun (WGS) entry which is preliminary data.</text>
</comment>
<dbReference type="InterPro" id="IPR009057">
    <property type="entry name" value="Homeodomain-like_sf"/>
</dbReference>
<evidence type="ECO:0000313" key="9">
    <source>
        <dbReference type="Proteomes" id="UP000663879"/>
    </source>
</evidence>
<sequence>MSLSPSTSSTVSDSKSDIVNRKSSFSIDSILSHDKNNESNSLYVDMAANFVNHFIKANVLNAKSLLTPSFTPKINHESSENIQKNLLDFYSYMNINNHHLFQSKDITSLNSQIDGCHPSIQKSRRPRTAFTSQQLLELEKQFKDNKYLSRPKRFEVATALCLSETQVKIWFQNRRMKWKRSRKQNQSHYASRSSSLSSSSNFADKRDQLDESDYDNDDDDDEENLDEISISDREDDN</sequence>
<proteinExistence type="predicted"/>
<evidence type="ECO:0000259" key="7">
    <source>
        <dbReference type="PROSITE" id="PS50071"/>
    </source>
</evidence>
<dbReference type="InterPro" id="IPR001356">
    <property type="entry name" value="HD"/>
</dbReference>
<dbReference type="InterPro" id="IPR020479">
    <property type="entry name" value="HD_metazoa"/>
</dbReference>
<protein>
    <recommendedName>
        <fullName evidence="7">Homeobox domain-containing protein</fullName>
    </recommendedName>
</protein>
<dbReference type="GO" id="GO:0000981">
    <property type="term" value="F:DNA-binding transcription factor activity, RNA polymerase II-specific"/>
    <property type="evidence" value="ECO:0007669"/>
    <property type="project" value="InterPro"/>
</dbReference>
<dbReference type="Pfam" id="PF00046">
    <property type="entry name" value="Homeodomain"/>
    <property type="match status" value="1"/>
</dbReference>
<evidence type="ECO:0000256" key="1">
    <source>
        <dbReference type="ARBA" id="ARBA00023125"/>
    </source>
</evidence>
<dbReference type="PANTHER" id="PTHR24335">
    <property type="entry name" value="MOTOR NEURON AND PANCREAS HOMEOBOX PROTEIN"/>
    <property type="match status" value="1"/>
</dbReference>
<dbReference type="SUPFAM" id="SSF46689">
    <property type="entry name" value="Homeodomain-like"/>
    <property type="match status" value="1"/>
</dbReference>
<dbReference type="AlphaFoldDB" id="A0A814HQD8"/>
<feature type="DNA-binding region" description="Homeobox" evidence="4">
    <location>
        <begin position="123"/>
        <end position="182"/>
    </location>
</feature>
<evidence type="ECO:0000256" key="2">
    <source>
        <dbReference type="ARBA" id="ARBA00023155"/>
    </source>
</evidence>
<feature type="compositionally biased region" description="Low complexity" evidence="6">
    <location>
        <begin position="191"/>
        <end position="200"/>
    </location>
</feature>
<dbReference type="GO" id="GO:0048812">
    <property type="term" value="P:neuron projection morphogenesis"/>
    <property type="evidence" value="ECO:0007669"/>
    <property type="project" value="TreeGrafter"/>
</dbReference>
<dbReference type="PROSITE" id="PS00027">
    <property type="entry name" value="HOMEOBOX_1"/>
    <property type="match status" value="1"/>
</dbReference>
<feature type="domain" description="Homeobox" evidence="7">
    <location>
        <begin position="121"/>
        <end position="181"/>
    </location>
</feature>
<dbReference type="SMART" id="SM00389">
    <property type="entry name" value="HOX"/>
    <property type="match status" value="1"/>
</dbReference>
<keyword evidence="2 4" id="KW-0371">Homeobox</keyword>
<comment type="subcellular location">
    <subcellularLocation>
        <location evidence="4 5">Nucleus</location>
    </subcellularLocation>
</comment>
<feature type="region of interest" description="Disordered" evidence="6">
    <location>
        <begin position="181"/>
        <end position="237"/>
    </location>
</feature>
<dbReference type="GO" id="GO:0007417">
    <property type="term" value="P:central nervous system development"/>
    <property type="evidence" value="ECO:0007669"/>
    <property type="project" value="TreeGrafter"/>
</dbReference>
<dbReference type="EMBL" id="CAJNOC010004202">
    <property type="protein sequence ID" value="CAF1013066.1"/>
    <property type="molecule type" value="Genomic_DNA"/>
</dbReference>
<accession>A0A814HQD8</accession>
<keyword evidence="9" id="KW-1185">Reference proteome</keyword>
<reference evidence="8" key="1">
    <citation type="submission" date="2021-02" db="EMBL/GenBank/DDBJ databases">
        <authorList>
            <person name="Nowell W R."/>
        </authorList>
    </citation>
    <scope>NUCLEOTIDE SEQUENCE</scope>
    <source>
        <strain evidence="8">Ploen Becks lab</strain>
    </source>
</reference>
<dbReference type="InterPro" id="IPR042768">
    <property type="entry name" value="MNX1/Ceh-12"/>
</dbReference>
<dbReference type="Gene3D" id="1.10.10.60">
    <property type="entry name" value="Homeodomain-like"/>
    <property type="match status" value="1"/>
</dbReference>
<dbReference type="GO" id="GO:1990837">
    <property type="term" value="F:sequence-specific double-stranded DNA binding"/>
    <property type="evidence" value="ECO:0007669"/>
    <property type="project" value="TreeGrafter"/>
</dbReference>
<keyword evidence="1 4" id="KW-0238">DNA-binding</keyword>
<dbReference type="PANTHER" id="PTHR24335:SF4">
    <property type="entry name" value="EXTRA-EXTRA"/>
    <property type="match status" value="1"/>
</dbReference>